<reference evidence="1 2" key="1">
    <citation type="journal article" date="2018" name="Nat. Biotechnol.">
        <title>A standardized bacterial taxonomy based on genome phylogeny substantially revises the tree of life.</title>
        <authorList>
            <person name="Parks D.H."/>
            <person name="Chuvochina M."/>
            <person name="Waite D.W."/>
            <person name="Rinke C."/>
            <person name="Skarshewski A."/>
            <person name="Chaumeil P.A."/>
            <person name="Hugenholtz P."/>
        </authorList>
    </citation>
    <scope>NUCLEOTIDE SEQUENCE [LARGE SCALE GENOMIC DNA]</scope>
    <source>
        <strain evidence="1">UBA10227</strain>
    </source>
</reference>
<comment type="caution">
    <text evidence="1">The sequence shown here is derived from an EMBL/GenBank/DDBJ whole genome shotgun (WGS) entry which is preliminary data.</text>
</comment>
<protein>
    <submittedName>
        <fullName evidence="1">Uncharacterized protein</fullName>
    </submittedName>
</protein>
<gene>
    <name evidence="1" type="ORF">DHV22_11510</name>
</gene>
<evidence type="ECO:0000313" key="1">
    <source>
        <dbReference type="EMBL" id="HCY82176.1"/>
    </source>
</evidence>
<name>A0A3D6BSE6_9FLAO</name>
<dbReference type="Proteomes" id="UP000263268">
    <property type="component" value="Unassembled WGS sequence"/>
</dbReference>
<sequence length="112" mass="11966">MRDLIEQCKNVLEGETLEEKLPKGPIDARDLAGKIITGEVKLLTAKQGSPGRRGTYIMATGEPSVMGAPPDSMYIDSYGGKPKNSGTAMGFGIDQIKKAEILNDGSARVELK</sequence>
<evidence type="ECO:0000313" key="2">
    <source>
        <dbReference type="Proteomes" id="UP000263268"/>
    </source>
</evidence>
<dbReference type="AlphaFoldDB" id="A0A3D6BSE6"/>
<proteinExistence type="predicted"/>
<organism evidence="1 2">
    <name type="scientific">Xanthomarina gelatinilytica</name>
    <dbReference type="NCBI Taxonomy" id="1137281"/>
    <lineage>
        <taxon>Bacteria</taxon>
        <taxon>Pseudomonadati</taxon>
        <taxon>Bacteroidota</taxon>
        <taxon>Flavobacteriia</taxon>
        <taxon>Flavobacteriales</taxon>
        <taxon>Flavobacteriaceae</taxon>
        <taxon>Xanthomarina</taxon>
    </lineage>
</organism>
<dbReference type="EMBL" id="DPRK01000184">
    <property type="protein sequence ID" value="HCY82176.1"/>
    <property type="molecule type" value="Genomic_DNA"/>
</dbReference>
<accession>A0A3D6BSE6</accession>